<keyword evidence="3" id="KW-1185">Reference proteome</keyword>
<dbReference type="InterPro" id="IPR050789">
    <property type="entry name" value="Diverse_Enzym_Activities"/>
</dbReference>
<evidence type="ECO:0000259" key="1">
    <source>
        <dbReference type="Pfam" id="PF00144"/>
    </source>
</evidence>
<dbReference type="RefSeq" id="WP_376834849.1">
    <property type="nucleotide sequence ID" value="NZ_JBHLSW010000003.1"/>
</dbReference>
<dbReference type="Proteomes" id="UP001589906">
    <property type="component" value="Unassembled WGS sequence"/>
</dbReference>
<dbReference type="EMBL" id="JBHLSW010000003">
    <property type="protein sequence ID" value="MFC0633211.1"/>
    <property type="molecule type" value="Genomic_DNA"/>
</dbReference>
<keyword evidence="2" id="KW-0378">Hydrolase</keyword>
<dbReference type="Pfam" id="PF00144">
    <property type="entry name" value="Beta-lactamase"/>
    <property type="match status" value="1"/>
</dbReference>
<dbReference type="SUPFAM" id="SSF56601">
    <property type="entry name" value="beta-lactamase/transpeptidase-like"/>
    <property type="match status" value="1"/>
</dbReference>
<evidence type="ECO:0000313" key="3">
    <source>
        <dbReference type="Proteomes" id="UP001589906"/>
    </source>
</evidence>
<dbReference type="InterPro" id="IPR006311">
    <property type="entry name" value="TAT_signal"/>
</dbReference>
<feature type="domain" description="Beta-lactamase-related" evidence="1">
    <location>
        <begin position="38"/>
        <end position="308"/>
    </location>
</feature>
<dbReference type="Gene3D" id="3.40.710.10">
    <property type="entry name" value="DD-peptidase/beta-lactamase superfamily"/>
    <property type="match status" value="1"/>
</dbReference>
<gene>
    <name evidence="2" type="ORF">ACFFGE_04875</name>
</gene>
<protein>
    <submittedName>
        <fullName evidence="2">Serine hydrolase domain-containing protein</fullName>
        <ecNumber evidence="2">3.-.-.-</ecNumber>
    </submittedName>
</protein>
<dbReference type="GO" id="GO:0016787">
    <property type="term" value="F:hydrolase activity"/>
    <property type="evidence" value="ECO:0007669"/>
    <property type="project" value="UniProtKB-KW"/>
</dbReference>
<dbReference type="EC" id="3.-.-.-" evidence="2"/>
<reference evidence="2 3" key="1">
    <citation type="submission" date="2024-09" db="EMBL/GenBank/DDBJ databases">
        <authorList>
            <person name="Sun Q."/>
            <person name="Mori K."/>
        </authorList>
    </citation>
    <scope>NUCLEOTIDE SEQUENCE [LARGE SCALE GENOMIC DNA]</scope>
    <source>
        <strain evidence="2 3">NCAIM B.02621</strain>
    </source>
</reference>
<dbReference type="PANTHER" id="PTHR43283:SF7">
    <property type="entry name" value="BETA-LACTAMASE-RELATED DOMAIN-CONTAINING PROTEIN"/>
    <property type="match status" value="1"/>
</dbReference>
<name>A0ABV6R0S1_9CAUL</name>
<proteinExistence type="predicted"/>
<dbReference type="PROSITE" id="PS51318">
    <property type="entry name" value="TAT"/>
    <property type="match status" value="1"/>
</dbReference>
<dbReference type="InterPro" id="IPR012338">
    <property type="entry name" value="Beta-lactam/transpept-like"/>
</dbReference>
<dbReference type="InterPro" id="IPR001466">
    <property type="entry name" value="Beta-lactam-related"/>
</dbReference>
<comment type="caution">
    <text evidence="2">The sequence shown here is derived from an EMBL/GenBank/DDBJ whole genome shotgun (WGS) entry which is preliminary data.</text>
</comment>
<dbReference type="PANTHER" id="PTHR43283">
    <property type="entry name" value="BETA-LACTAMASE-RELATED"/>
    <property type="match status" value="1"/>
</dbReference>
<sequence>MMRDVSRRSLLKAAPAVMLAAPSVAVSRDRFAAAAAYSAASNGVSMLVLEGGREVFRDHPRGAERPYELASGTKSFSGVLAAAMVQDGLLSLDERCADTLPEWRDEEVLGSATVRALLQLSSGVGGGPIGRPPSYGDAVAQPPAGAAGVFRYGPAPFQVFGEIVRRKLVAAGQPDDVLAHLRVRLLDPVGVEIGGWRRQEGQPNLPSGAQLTATAWARFGQCVLEGGRGLVDPAALDECFRPSASNPGYGLTWWLLRPGLVPPGARSGIDPDAFHRLGGLDVRMAAGAGNQRLYLIPDRELVVVRQADRLGQALMGRGPAWSDVEFLTRLLGPS</sequence>
<accession>A0ABV6R0S1</accession>
<evidence type="ECO:0000313" key="2">
    <source>
        <dbReference type="EMBL" id="MFC0633211.1"/>
    </source>
</evidence>
<organism evidence="2 3">
    <name type="scientific">Brevundimonas balnearis</name>
    <dbReference type="NCBI Taxonomy" id="1572858"/>
    <lineage>
        <taxon>Bacteria</taxon>
        <taxon>Pseudomonadati</taxon>
        <taxon>Pseudomonadota</taxon>
        <taxon>Alphaproteobacteria</taxon>
        <taxon>Caulobacterales</taxon>
        <taxon>Caulobacteraceae</taxon>
        <taxon>Brevundimonas</taxon>
    </lineage>
</organism>